<feature type="domain" description="SD-repeat containing protein B" evidence="7">
    <location>
        <begin position="60"/>
        <end position="126"/>
    </location>
</feature>
<feature type="transmembrane region" description="Helical" evidence="5">
    <location>
        <begin position="2127"/>
        <end position="2146"/>
    </location>
</feature>
<keyword evidence="3" id="KW-0732">Signal</keyword>
<dbReference type="PANTHER" id="PTHR34819">
    <property type="entry name" value="LARGE CYSTEINE-RICH PERIPLASMIC PROTEIN OMCB"/>
    <property type="match status" value="1"/>
</dbReference>
<dbReference type="PANTHER" id="PTHR34819:SF5">
    <property type="entry name" value="CONSERVED REPEAT DOMAIN PROTEIN"/>
    <property type="match status" value="1"/>
</dbReference>
<feature type="region of interest" description="Disordered" evidence="4">
    <location>
        <begin position="295"/>
        <end position="315"/>
    </location>
</feature>
<protein>
    <submittedName>
        <fullName evidence="8">DUF11 domain-containing protein</fullName>
    </submittedName>
</protein>
<evidence type="ECO:0000256" key="4">
    <source>
        <dbReference type="SAM" id="MobiDB-lite"/>
    </source>
</evidence>
<keyword evidence="9" id="KW-1185">Reference proteome</keyword>
<feature type="compositionally biased region" description="Basic and acidic residues" evidence="4">
    <location>
        <begin position="1752"/>
        <end position="1761"/>
    </location>
</feature>
<dbReference type="Pfam" id="PF17210">
    <property type="entry name" value="SdrD_B"/>
    <property type="match status" value="2"/>
</dbReference>
<evidence type="ECO:0000256" key="2">
    <source>
        <dbReference type="ARBA" id="ARBA00022525"/>
    </source>
</evidence>
<evidence type="ECO:0000259" key="7">
    <source>
        <dbReference type="Pfam" id="PF17210"/>
    </source>
</evidence>
<dbReference type="GO" id="GO:0005975">
    <property type="term" value="P:carbohydrate metabolic process"/>
    <property type="evidence" value="ECO:0007669"/>
    <property type="project" value="UniProtKB-ARBA"/>
</dbReference>
<feature type="domain" description="DUF11" evidence="6">
    <location>
        <begin position="1652"/>
        <end position="1752"/>
    </location>
</feature>
<feature type="compositionally biased region" description="Basic and acidic residues" evidence="4">
    <location>
        <begin position="1912"/>
        <end position="1921"/>
    </location>
</feature>
<evidence type="ECO:0000259" key="6">
    <source>
        <dbReference type="Pfam" id="PF01345"/>
    </source>
</evidence>
<evidence type="ECO:0000313" key="8">
    <source>
        <dbReference type="EMBL" id="RCK70552.1"/>
    </source>
</evidence>
<feature type="region of interest" description="Disordered" evidence="4">
    <location>
        <begin position="1585"/>
        <end position="1613"/>
    </location>
</feature>
<evidence type="ECO:0000256" key="1">
    <source>
        <dbReference type="ARBA" id="ARBA00004613"/>
    </source>
</evidence>
<feature type="domain" description="DUF11" evidence="6">
    <location>
        <begin position="1974"/>
        <end position="2066"/>
    </location>
</feature>
<dbReference type="InterPro" id="IPR013783">
    <property type="entry name" value="Ig-like_fold"/>
</dbReference>
<feature type="region of interest" description="Disordered" evidence="4">
    <location>
        <begin position="1899"/>
        <end position="1932"/>
    </location>
</feature>
<feature type="compositionally biased region" description="Basic and acidic residues" evidence="4">
    <location>
        <begin position="1589"/>
        <end position="1602"/>
    </location>
</feature>
<dbReference type="SUPFAM" id="SSF117074">
    <property type="entry name" value="Hypothetical protein PA1324"/>
    <property type="match status" value="2"/>
</dbReference>
<dbReference type="Pfam" id="PF01345">
    <property type="entry name" value="DUF11"/>
    <property type="match status" value="4"/>
</dbReference>
<gene>
    <name evidence="8" type="ORF">DT076_03720</name>
</gene>
<dbReference type="GO" id="GO:0005576">
    <property type="term" value="C:extracellular region"/>
    <property type="evidence" value="ECO:0007669"/>
    <property type="project" value="UniProtKB-SubCell"/>
</dbReference>
<proteinExistence type="predicted"/>
<feature type="domain" description="SD-repeat containing protein B" evidence="7">
    <location>
        <begin position="680"/>
        <end position="792"/>
    </location>
</feature>
<dbReference type="NCBIfam" id="TIGR01451">
    <property type="entry name" value="B_ant_repeat"/>
    <property type="match status" value="4"/>
</dbReference>
<keyword evidence="5" id="KW-0812">Transmembrane</keyword>
<organism evidence="8 9">
    <name type="scientific">Desertihabitans brevis</name>
    <dbReference type="NCBI Taxonomy" id="2268447"/>
    <lineage>
        <taxon>Bacteria</taxon>
        <taxon>Bacillati</taxon>
        <taxon>Actinomycetota</taxon>
        <taxon>Actinomycetes</taxon>
        <taxon>Propionibacteriales</taxon>
        <taxon>Propionibacteriaceae</taxon>
        <taxon>Desertihabitans</taxon>
    </lineage>
</organism>
<dbReference type="InterPro" id="IPR001434">
    <property type="entry name" value="OmcB-like_DUF11"/>
</dbReference>
<name>A0A367YZW9_9ACTN</name>
<evidence type="ECO:0000256" key="5">
    <source>
        <dbReference type="SAM" id="Phobius"/>
    </source>
</evidence>
<feature type="compositionally biased region" description="Acidic residues" evidence="4">
    <location>
        <begin position="2097"/>
        <end position="2108"/>
    </location>
</feature>
<dbReference type="EMBL" id="QOUI01000002">
    <property type="protein sequence ID" value="RCK70552.1"/>
    <property type="molecule type" value="Genomic_DNA"/>
</dbReference>
<dbReference type="InterPro" id="IPR051172">
    <property type="entry name" value="Chlamydia_OmcB"/>
</dbReference>
<keyword evidence="2" id="KW-0964">Secreted</keyword>
<feature type="domain" description="DUF11" evidence="6">
    <location>
        <begin position="1496"/>
        <end position="1586"/>
    </location>
</feature>
<dbReference type="Proteomes" id="UP000252770">
    <property type="component" value="Unassembled WGS sequence"/>
</dbReference>
<evidence type="ECO:0000256" key="3">
    <source>
        <dbReference type="ARBA" id="ARBA00022729"/>
    </source>
</evidence>
<sequence length="2154" mass="225649">MRSEVSSRSRARSGRAVESVPPARRWVRSALVGLVAGALSGTSLAVLPATAAVGETITGSAWQDYDANGVFDSYEQPLAGIEVYAYDSEGNVVGPVTTGADGTYSIATTSDAEQWRIEADVPDAPEWDAWRDGANGADHRSTVQFVTTVPAADVDFAFQVPGTYSENNPLIYLPEYHSGAADGPNAGARAGGVLRYEAESPGAWDTVPTTMDVPFGQVGATNGSAWQRATSPDDFGSLFVAAYVRRHSGLGPGGIGAIYQVEPNGADATAPTGTAQLFVDLTDYGIDLGPEYDAGAGQTATGIRPRPSLEPGSEYTNPSYDWIRDSQAWDKVGRTGLGTIAFSSDERYLFAVNLYNRSIVRIEVDKPATQVLSVEEFDLDEYFPDDGELRPYGVSANPLTNELYLTVTRTAELSEDSEQLHGYVYRFAAEQPDDLDLVLDFPLTWERYYDVENPEGNVTASTDYKYRFWTTDPAKALASASIPNSTNARPTPVMADAKYLHGNLVIGIRDLWGDTLGANTYYGPTPGNPIDDRMTSIRAGGEILMAAPNAEGTGWEIENNGVAGGVTGAGNPAEEWGPGGWKYFDDSWPAGGGPTIHDRQALGSLLVLPSRDDGVLSTAVHAAGGSIQVGVRRFYQATGAHYDPRGATTVQLENTGAPMVTAKGNGLGSMTALSSAAPIEIGNYVWLDIDKDGVQDADEPPVEGATVNLYAADEDGNRTGDPIATVLTDAEGQYYFTSAEHGVQAQTRYVIGVDNPADYEAGGVLENWVPTSPDTGDENSTDPDRNDSDGIVDEANGFPYAAVTTGDLGDNDHTFDFGFWYWTPAFDKSLVSVTENPEDDGTWEVVYGLSVTNEGPSAGEYDLSDDLTQMGEGIVLESATTSGPDGVDLPGGVALNEGFDGSDDQLVIADVPIEGAGMTYVEDTDSWVMGEPVTHEYTVTATVSLETDEAGVVVPPVENLTCQPAAGGGSAPGSGAYNAATLSPDGLDDLVDDACPSLPYVDIEKVLDGEPAPVAGEPGIWEVRYLLTVSNPSEVDTDYDLTDEFRFGAGMTLVEGSATVASTDPAGIEVSESWDGVEDTVVVEDEPIAAGGEHTYSVTARFALDLASVPAEPVSSDCELGAGEDGTGLRNEAGVSFNGYENVDDACAETGEPEIEKSVVSAEPIGEGRWEVVYGVEVSNLGVEETIYDLDDELRFDEAVTVESAEVTQAPDGVTLVDPAWDGAAQPRVADDVALLGNDDEGYAPHSYELTVVAEVPVDLVGAGGIAACVGGAGSAEPGALNNEASIGLEDERSKSDIACPPLPSFELSKTVASAPVADADGVFTIDYDVVMTNTGAAAGEYDLFDQLDYPEGVEITDVAVSETVPADLPVLEGFTGQGEQEQSVENQLVDDTELAAGASHTYRVRVSFVVDVDSEAIDPAQFTCEVAPGADGPGGLVNGAVADHNDLELQAEVCTPLEPMGDPVLDKKVLLPGETLDNAGEVTDTLYEDGDPQPREVSAGDVIQYGIVVQGHDRFPSTDVFVEDALPAGVAYAGDYVASRGSYDGTTWTIGDLAADEVVTLVIDVTVEPAADGTIVTNVAQLSGNGREIADDPKNPGKDGGRNTTPDDGYDEVDITVRSGDPVLDKKVLLPGETLDEAGEVTDTLYEDGTPQPREVAPGDVIQYGIVVQGHDTYPASDVSVADALPAGITYAGDYQASRGEYDGTTWTIGDLAAGEVVTLVIDVTVEPAEDGTIITNVAQLSGNGREIEDDPKNPGKDGGRNTSPDDGYDEVDITVRSGDPTLDKKVLLPGETLDGAGEVTDTLYDEDGNPQPREVSAGQVIQYGIVVEGHDRFPATDVSVADALPAGISYAGDYVASRGDYDGTNWTIGDLAAGEVVTLVIDVTVEPAEHGTVITNVAQLSGNGREIEDDPKNPGKDGGRNTSPDDGYDEVDITVRAGNPTLDKKVLLPGETLDNAGEVTDTLYDSEGNPQPRQVQVGDEIQYGIVVKGHDTDPAVEVAVEDVLPAGVAYAGDYEASRGEYDGSTWTIGDLAAGEVVTLVIDVTVDDVAAGEIVTNVAQLSANGEEVADDGERDGRNTDPSDGWDAVDITVGDLGGEELPDSDEGPQDGGSAPGGQLPQTGAPAVLLPLLAGLALAGAGTTLVIRRRRGTGL</sequence>
<dbReference type="SUPFAM" id="SSF50969">
    <property type="entry name" value="YVTN repeat-like/Quinoprotein amine dehydrogenase"/>
    <property type="match status" value="1"/>
</dbReference>
<feature type="domain" description="DUF11" evidence="6">
    <location>
        <begin position="1815"/>
        <end position="1912"/>
    </location>
</feature>
<dbReference type="InterPro" id="IPR011044">
    <property type="entry name" value="Quino_amine_DH_bsu"/>
</dbReference>
<feature type="region of interest" description="Disordered" evidence="4">
    <location>
        <begin position="1738"/>
        <end position="1772"/>
    </location>
</feature>
<comment type="subcellular location">
    <subcellularLocation>
        <location evidence="1">Secreted</location>
    </subcellularLocation>
</comment>
<keyword evidence="5" id="KW-1133">Transmembrane helix</keyword>
<feature type="region of interest" description="Disordered" evidence="4">
    <location>
        <begin position="2066"/>
        <end position="2122"/>
    </location>
</feature>
<dbReference type="InterPro" id="IPR033764">
    <property type="entry name" value="Sdr_B"/>
</dbReference>
<keyword evidence="5" id="KW-0472">Membrane</keyword>
<dbReference type="InterPro" id="IPR047589">
    <property type="entry name" value="DUF11_rpt"/>
</dbReference>
<accession>A0A367YZW9</accession>
<dbReference type="Gene3D" id="2.60.40.10">
    <property type="entry name" value="Immunoglobulins"/>
    <property type="match status" value="2"/>
</dbReference>
<dbReference type="NCBIfam" id="TIGR01167">
    <property type="entry name" value="LPXTG_anchor"/>
    <property type="match status" value="1"/>
</dbReference>
<reference evidence="8 9" key="1">
    <citation type="submission" date="2018-07" db="EMBL/GenBank/DDBJ databases">
        <title>Desertimonas flava gen. nov. sp. nov.</title>
        <authorList>
            <person name="Liu S."/>
        </authorList>
    </citation>
    <scope>NUCLEOTIDE SEQUENCE [LARGE SCALE GENOMIC DNA]</scope>
    <source>
        <strain evidence="8 9">16Sb5-5</strain>
    </source>
</reference>
<feature type="region of interest" description="Disordered" evidence="4">
    <location>
        <begin position="767"/>
        <end position="794"/>
    </location>
</feature>
<comment type="caution">
    <text evidence="8">The sequence shown here is derived from an EMBL/GenBank/DDBJ whole genome shotgun (WGS) entry which is preliminary data.</text>
</comment>
<evidence type="ECO:0000313" key="9">
    <source>
        <dbReference type="Proteomes" id="UP000252770"/>
    </source>
</evidence>